<sequence length="129" mass="13982">MKLRSGFVHDRTWPWAIVPVVRVNLLLFGGGEPAESSDLSVEMWTEDGDGIQVYPDGATSRRARGRRRRRCTIWPSRATPRRPTPKAGGEATSNLHEQLHVAHRLGLKHVGLVGVGAVGGGGGAELEVK</sequence>
<proteinExistence type="predicted"/>
<keyword evidence="2" id="KW-1185">Reference proteome</keyword>
<dbReference type="AlphaFoldDB" id="A0A0D3GYR3"/>
<name>A0A0D3GYR3_9ORYZ</name>
<organism evidence="1">
    <name type="scientific">Oryza barthii</name>
    <dbReference type="NCBI Taxonomy" id="65489"/>
    <lineage>
        <taxon>Eukaryota</taxon>
        <taxon>Viridiplantae</taxon>
        <taxon>Streptophyta</taxon>
        <taxon>Embryophyta</taxon>
        <taxon>Tracheophyta</taxon>
        <taxon>Spermatophyta</taxon>
        <taxon>Magnoliopsida</taxon>
        <taxon>Liliopsida</taxon>
        <taxon>Poales</taxon>
        <taxon>Poaceae</taxon>
        <taxon>BOP clade</taxon>
        <taxon>Oryzoideae</taxon>
        <taxon>Oryzeae</taxon>
        <taxon>Oryzinae</taxon>
        <taxon>Oryza</taxon>
    </lineage>
</organism>
<evidence type="ECO:0000313" key="2">
    <source>
        <dbReference type="Proteomes" id="UP000026960"/>
    </source>
</evidence>
<protein>
    <submittedName>
        <fullName evidence="1">Uncharacterized protein</fullName>
    </submittedName>
</protein>
<accession>A0A0D3GYR3</accession>
<dbReference type="Proteomes" id="UP000026960">
    <property type="component" value="Chromosome 8"/>
</dbReference>
<evidence type="ECO:0000313" key="1">
    <source>
        <dbReference type="EnsemblPlants" id="OBART08G09940.1"/>
    </source>
</evidence>
<reference evidence="1" key="2">
    <citation type="submission" date="2015-03" db="UniProtKB">
        <authorList>
            <consortium name="EnsemblPlants"/>
        </authorList>
    </citation>
    <scope>IDENTIFICATION</scope>
</reference>
<dbReference type="Gramene" id="OBART08G09940.1">
    <property type="protein sequence ID" value="OBART08G09940.1"/>
    <property type="gene ID" value="OBART08G09940"/>
</dbReference>
<reference evidence="1" key="1">
    <citation type="journal article" date="2009" name="Rice">
        <title>De Novo Next Generation Sequencing of Plant Genomes.</title>
        <authorList>
            <person name="Rounsley S."/>
            <person name="Marri P.R."/>
            <person name="Yu Y."/>
            <person name="He R."/>
            <person name="Sisneros N."/>
            <person name="Goicoechea J.L."/>
            <person name="Lee S.J."/>
            <person name="Angelova A."/>
            <person name="Kudrna D."/>
            <person name="Luo M."/>
            <person name="Affourtit J."/>
            <person name="Desany B."/>
            <person name="Knight J."/>
            <person name="Niazi F."/>
            <person name="Egholm M."/>
            <person name="Wing R.A."/>
        </authorList>
    </citation>
    <scope>NUCLEOTIDE SEQUENCE [LARGE SCALE GENOMIC DNA]</scope>
    <source>
        <strain evidence="1">cv. IRGC 105608</strain>
    </source>
</reference>
<dbReference type="HOGENOM" id="CLU_1952099_0_0_1"/>
<dbReference type="PaxDb" id="65489-OBART08G09940.1"/>
<dbReference type="EnsemblPlants" id="OBART08G09940.1">
    <property type="protein sequence ID" value="OBART08G09940.1"/>
    <property type="gene ID" value="OBART08G09940"/>
</dbReference>